<dbReference type="Pfam" id="PF00004">
    <property type="entry name" value="AAA"/>
    <property type="match status" value="1"/>
</dbReference>
<dbReference type="AlphaFoldDB" id="A0A4Y7JCX4"/>
<dbReference type="Proteomes" id="UP000316621">
    <property type="component" value="Chromosome 4"/>
</dbReference>
<feature type="non-terminal residue" evidence="5">
    <location>
        <position position="1"/>
    </location>
</feature>
<accession>A0A4Y7JCX4</accession>
<dbReference type="PANTHER" id="PTHR23074:SF86">
    <property type="entry name" value="SPASTIN"/>
    <property type="match status" value="1"/>
</dbReference>
<dbReference type="SUPFAM" id="SSF52540">
    <property type="entry name" value="P-loop containing nucleoside triphosphate hydrolases"/>
    <property type="match status" value="1"/>
</dbReference>
<feature type="region of interest" description="Disordered" evidence="3">
    <location>
        <begin position="197"/>
        <end position="246"/>
    </location>
</feature>
<dbReference type="Gene3D" id="3.40.50.300">
    <property type="entry name" value="P-loop containing nucleotide triphosphate hydrolases"/>
    <property type="match status" value="1"/>
</dbReference>
<protein>
    <recommendedName>
        <fullName evidence="4">ATPase AAA-type core domain-containing protein</fullName>
    </recommendedName>
</protein>
<dbReference type="GO" id="GO:0016887">
    <property type="term" value="F:ATP hydrolysis activity"/>
    <property type="evidence" value="ECO:0007669"/>
    <property type="project" value="InterPro"/>
</dbReference>
<evidence type="ECO:0000259" key="4">
    <source>
        <dbReference type="Pfam" id="PF00004"/>
    </source>
</evidence>
<dbReference type="InterPro" id="IPR003959">
    <property type="entry name" value="ATPase_AAA_core"/>
</dbReference>
<sequence>AWIAWVAEVMMAEEDVVAVSGWVVVAVGVSQLDTNKQRRKNRKEGESMRTKGLLLFGPPGNGKTMLDKAVASGSAATFFNVSASSLISKWVGEAEKLVRTLFEVAISRQPSVSSWMRHVAESKLKLEFLIQFDGVTSNSDDLVIVIGATNKPQKLDDAVFADWLGSNYYIYPYVFGAGWKDFAIDNKLKIVSVPSPVPAKESNGPPEECFTRVPSSPLAQERKRRGRPCENSTIKKGGSDNHAGASPREVMSFSSPFPFFWTCVKHFNDIRLTIPIKFAREHLPAKLMMIQMKNKAAIQGVIH</sequence>
<evidence type="ECO:0000313" key="5">
    <source>
        <dbReference type="EMBL" id="RZC57648.1"/>
    </source>
</evidence>
<evidence type="ECO:0000256" key="3">
    <source>
        <dbReference type="SAM" id="MobiDB-lite"/>
    </source>
</evidence>
<gene>
    <name evidence="5" type="ORF">C5167_004948</name>
</gene>
<dbReference type="STRING" id="3469.A0A4Y7JCX4"/>
<evidence type="ECO:0000256" key="1">
    <source>
        <dbReference type="ARBA" id="ARBA00022741"/>
    </source>
</evidence>
<dbReference type="InterPro" id="IPR050304">
    <property type="entry name" value="MT-severing_AAA_ATPase"/>
</dbReference>
<reference evidence="5 6" key="1">
    <citation type="journal article" date="2018" name="Science">
        <title>The opium poppy genome and morphinan production.</title>
        <authorList>
            <person name="Guo L."/>
            <person name="Winzer T."/>
            <person name="Yang X."/>
            <person name="Li Y."/>
            <person name="Ning Z."/>
            <person name="He Z."/>
            <person name="Teodor R."/>
            <person name="Lu Y."/>
            <person name="Bowser T.A."/>
            <person name="Graham I.A."/>
            <person name="Ye K."/>
        </authorList>
    </citation>
    <scope>NUCLEOTIDE SEQUENCE [LARGE SCALE GENOMIC DNA]</scope>
    <source>
        <strain evidence="6">cv. HN1</strain>
        <tissue evidence="5">Leaves</tissue>
    </source>
</reference>
<dbReference type="EMBL" id="CM010718">
    <property type="protein sequence ID" value="RZC57648.1"/>
    <property type="molecule type" value="Genomic_DNA"/>
</dbReference>
<keyword evidence="2" id="KW-0067">ATP-binding</keyword>
<organism evidence="5 6">
    <name type="scientific">Papaver somniferum</name>
    <name type="common">Opium poppy</name>
    <dbReference type="NCBI Taxonomy" id="3469"/>
    <lineage>
        <taxon>Eukaryota</taxon>
        <taxon>Viridiplantae</taxon>
        <taxon>Streptophyta</taxon>
        <taxon>Embryophyta</taxon>
        <taxon>Tracheophyta</taxon>
        <taxon>Spermatophyta</taxon>
        <taxon>Magnoliopsida</taxon>
        <taxon>Ranunculales</taxon>
        <taxon>Papaveraceae</taxon>
        <taxon>Papaveroideae</taxon>
        <taxon>Papaver</taxon>
    </lineage>
</organism>
<proteinExistence type="predicted"/>
<dbReference type="PANTHER" id="PTHR23074">
    <property type="entry name" value="AAA DOMAIN-CONTAINING"/>
    <property type="match status" value="1"/>
</dbReference>
<dbReference type="GO" id="GO:0015630">
    <property type="term" value="C:microtubule cytoskeleton"/>
    <property type="evidence" value="ECO:0007669"/>
    <property type="project" value="TreeGrafter"/>
</dbReference>
<keyword evidence="6" id="KW-1185">Reference proteome</keyword>
<dbReference type="GO" id="GO:0000226">
    <property type="term" value="P:microtubule cytoskeleton organization"/>
    <property type="evidence" value="ECO:0007669"/>
    <property type="project" value="UniProtKB-ARBA"/>
</dbReference>
<keyword evidence="1" id="KW-0547">Nucleotide-binding</keyword>
<evidence type="ECO:0000256" key="2">
    <source>
        <dbReference type="ARBA" id="ARBA00022840"/>
    </source>
</evidence>
<dbReference type="InterPro" id="IPR027417">
    <property type="entry name" value="P-loop_NTPase"/>
</dbReference>
<dbReference type="Gramene" id="RZC57648">
    <property type="protein sequence ID" value="RZC57648"/>
    <property type="gene ID" value="C5167_004948"/>
</dbReference>
<name>A0A4Y7JCX4_PAPSO</name>
<feature type="domain" description="ATPase AAA-type core" evidence="4">
    <location>
        <begin position="53"/>
        <end position="159"/>
    </location>
</feature>
<evidence type="ECO:0000313" key="6">
    <source>
        <dbReference type="Proteomes" id="UP000316621"/>
    </source>
</evidence>
<dbReference type="GO" id="GO:0005524">
    <property type="term" value="F:ATP binding"/>
    <property type="evidence" value="ECO:0007669"/>
    <property type="project" value="UniProtKB-KW"/>
</dbReference>